<evidence type="ECO:0000313" key="5">
    <source>
        <dbReference type="Proteomes" id="UP000429523"/>
    </source>
</evidence>
<evidence type="ECO:0000313" key="7">
    <source>
        <dbReference type="Proteomes" id="UP000440367"/>
    </source>
</evidence>
<reference evidence="5 6" key="1">
    <citation type="submission" date="2018-08" db="EMBL/GenBank/DDBJ databases">
        <title>Genomic investigation of the strawberry pathogen Phytophthora fragariae indicates pathogenicity is determined by transcriptional variation in three key races.</title>
        <authorList>
            <person name="Adams T.M."/>
            <person name="Armitage A.D."/>
            <person name="Sobczyk M.K."/>
            <person name="Bates H.J."/>
            <person name="Dunwell J.M."/>
            <person name="Nellist C.F."/>
            <person name="Harrison R.J."/>
        </authorList>
    </citation>
    <scope>NUCLEOTIDE SEQUENCE [LARGE SCALE GENOMIC DNA]</scope>
    <source>
        <strain evidence="3 6">A4</strain>
        <strain evidence="2 7">BC-1</strain>
        <strain evidence="4 8">NOV-77</strain>
        <strain evidence="1 5">NOV-9</strain>
    </source>
</reference>
<dbReference type="EMBL" id="QXGE01008585">
    <property type="protein sequence ID" value="KAE9261743.1"/>
    <property type="molecule type" value="Genomic_DNA"/>
</dbReference>
<evidence type="ECO:0000313" key="8">
    <source>
        <dbReference type="Proteomes" id="UP000486351"/>
    </source>
</evidence>
<dbReference type="AlphaFoldDB" id="A0A6A3D827"/>
<gene>
    <name evidence="3" type="ORF">PF001_g32308</name>
    <name evidence="2" type="ORF">PF002_g33034</name>
    <name evidence="4" type="ORF">PF008_g32283</name>
    <name evidence="1" type="ORF">PF009_g31996</name>
</gene>
<organism evidence="1 5">
    <name type="scientific">Phytophthora fragariae</name>
    <dbReference type="NCBI Taxonomy" id="53985"/>
    <lineage>
        <taxon>Eukaryota</taxon>
        <taxon>Sar</taxon>
        <taxon>Stramenopiles</taxon>
        <taxon>Oomycota</taxon>
        <taxon>Peronosporomycetes</taxon>
        <taxon>Peronosporales</taxon>
        <taxon>Peronosporaceae</taxon>
        <taxon>Phytophthora</taxon>
    </lineage>
</organism>
<dbReference type="Proteomes" id="UP000440367">
    <property type="component" value="Unassembled WGS sequence"/>
</dbReference>
<evidence type="ECO:0000313" key="2">
    <source>
        <dbReference type="EMBL" id="KAE9158713.1"/>
    </source>
</evidence>
<sequence>MGFTKAVRSLSVATCALEGAVWWRRLLFLLAKSSGSIWATWTCSGRRARTARSTTATECIFALGVRETSS</sequence>
<dbReference type="Proteomes" id="UP000437068">
    <property type="component" value="Unassembled WGS sequence"/>
</dbReference>
<dbReference type="EMBL" id="QXGF01006819">
    <property type="protein sequence ID" value="KAE8917684.1"/>
    <property type="molecule type" value="Genomic_DNA"/>
</dbReference>
<dbReference type="EMBL" id="QXGD01008796">
    <property type="protein sequence ID" value="KAE9158713.1"/>
    <property type="molecule type" value="Genomic_DNA"/>
</dbReference>
<evidence type="ECO:0000313" key="1">
    <source>
        <dbReference type="EMBL" id="KAE8917684.1"/>
    </source>
</evidence>
<evidence type="ECO:0000313" key="6">
    <source>
        <dbReference type="Proteomes" id="UP000437068"/>
    </source>
</evidence>
<dbReference type="Proteomes" id="UP000429523">
    <property type="component" value="Unassembled WGS sequence"/>
</dbReference>
<evidence type="ECO:0000313" key="4">
    <source>
        <dbReference type="EMBL" id="KAE9263766.1"/>
    </source>
</evidence>
<dbReference type="Proteomes" id="UP000486351">
    <property type="component" value="Unassembled WGS sequence"/>
</dbReference>
<accession>A0A6A3D827</accession>
<name>A0A6A3D827_9STRA</name>
<evidence type="ECO:0000313" key="3">
    <source>
        <dbReference type="EMBL" id="KAE9261743.1"/>
    </source>
</evidence>
<dbReference type="EMBL" id="QXFY01008651">
    <property type="protein sequence ID" value="KAE9263766.1"/>
    <property type="molecule type" value="Genomic_DNA"/>
</dbReference>
<proteinExistence type="predicted"/>
<protein>
    <submittedName>
        <fullName evidence="1">Uncharacterized protein</fullName>
    </submittedName>
</protein>
<comment type="caution">
    <text evidence="1">The sequence shown here is derived from an EMBL/GenBank/DDBJ whole genome shotgun (WGS) entry which is preliminary data.</text>
</comment>